<comment type="caution">
    <text evidence="3">The sequence shown here is derived from an EMBL/GenBank/DDBJ whole genome shotgun (WGS) entry which is preliminary data.</text>
</comment>
<feature type="chain" id="PRO_5046868222" description="DUF4374 domain-containing protein" evidence="2">
    <location>
        <begin position="23"/>
        <end position="425"/>
    </location>
</feature>
<protein>
    <recommendedName>
        <fullName evidence="5">DUF4374 domain-containing protein</fullName>
    </recommendedName>
</protein>
<evidence type="ECO:0000313" key="3">
    <source>
        <dbReference type="EMBL" id="MEQ2422004.1"/>
    </source>
</evidence>
<feature type="region of interest" description="Disordered" evidence="1">
    <location>
        <begin position="47"/>
        <end position="96"/>
    </location>
</feature>
<dbReference type="Proteomes" id="UP001433088">
    <property type="component" value="Unassembled WGS sequence"/>
</dbReference>
<evidence type="ECO:0008006" key="5">
    <source>
        <dbReference type="Google" id="ProtNLM"/>
    </source>
</evidence>
<accession>A0ABV1CV33</accession>
<proteinExistence type="predicted"/>
<feature type="compositionally biased region" description="Basic and acidic residues" evidence="1">
    <location>
        <begin position="69"/>
        <end position="96"/>
    </location>
</feature>
<dbReference type="RefSeq" id="WP_020311494.1">
    <property type="nucleotide sequence ID" value="NZ_JBBMEU010000019.1"/>
</dbReference>
<evidence type="ECO:0000256" key="1">
    <source>
        <dbReference type="SAM" id="MobiDB-lite"/>
    </source>
</evidence>
<organism evidence="3 4">
    <name type="scientific">Megasphaera intestinihominis</name>
    <dbReference type="NCBI Taxonomy" id="3133159"/>
    <lineage>
        <taxon>Bacteria</taxon>
        <taxon>Bacillati</taxon>
        <taxon>Bacillota</taxon>
        <taxon>Negativicutes</taxon>
        <taxon>Veillonellales</taxon>
        <taxon>Veillonellaceae</taxon>
        <taxon>Megasphaera</taxon>
    </lineage>
</organism>
<evidence type="ECO:0000313" key="4">
    <source>
        <dbReference type="Proteomes" id="UP001433088"/>
    </source>
</evidence>
<sequence>MKCTAMAALVFAACLAWGPATGAAPAEKPEKALTGTATAAAVDAGGKAGTVPSAQKDADKAIKAVAPQSDDKTGKADKSDKDGKENKDSKKETAHVPTDDDCVLLDSLDTLTIPPLQASDFYIGSIHHGDSPAKVKRIFGPPAKFSRSTHYTTMQYNDKDLKMRFTFRNKTADSLRHSADTRKAVLPGAESMFLSAGTNILIGRDVRLKYPAEVLLRQYGLPDSVLRDADANVYYFTYESPRKDVMYVFAIGNRRIERVALMPVRPPYITGDEPADRMKLGERDFTLMGFGLNQPFEPNKYNMWTNLVKRNNSNFWLYGDYGVEVDRRNIVQKVFLLTNNAYTGRGATLGYHVSTILALYGRPDRVEWGPDKEKSVDAYYYDSPYQKGVSLVIVVRHNEPYVDDIILTSTPIKNIQDPMERYGLK</sequence>
<gene>
    <name evidence="3" type="ORF">WMO23_04560</name>
</gene>
<keyword evidence="2" id="KW-0732">Signal</keyword>
<name>A0ABV1CV33_9FIRM</name>
<feature type="signal peptide" evidence="2">
    <location>
        <begin position="1"/>
        <end position="22"/>
    </location>
</feature>
<reference evidence="3 4" key="1">
    <citation type="submission" date="2024-03" db="EMBL/GenBank/DDBJ databases">
        <title>Human intestinal bacterial collection.</title>
        <authorList>
            <person name="Pauvert C."/>
            <person name="Hitch T.C.A."/>
            <person name="Clavel T."/>
        </authorList>
    </citation>
    <scope>NUCLEOTIDE SEQUENCE [LARGE SCALE GENOMIC DNA]</scope>
    <source>
        <strain evidence="3 4">CLA-AA-H81</strain>
    </source>
</reference>
<evidence type="ECO:0000256" key="2">
    <source>
        <dbReference type="SAM" id="SignalP"/>
    </source>
</evidence>
<dbReference type="EMBL" id="JBBMEU010000019">
    <property type="protein sequence ID" value="MEQ2422004.1"/>
    <property type="molecule type" value="Genomic_DNA"/>
</dbReference>
<keyword evidence="4" id="KW-1185">Reference proteome</keyword>